<dbReference type="EMBL" id="AP019376">
    <property type="protein sequence ID" value="BBH87924.1"/>
    <property type="molecule type" value="Genomic_DNA"/>
</dbReference>
<dbReference type="SUPFAM" id="SSF52540">
    <property type="entry name" value="P-loop containing nucleoside triphosphate hydrolases"/>
    <property type="match status" value="1"/>
</dbReference>
<keyword evidence="3" id="KW-0804">Transcription</keyword>
<dbReference type="PROSITE" id="PS50043">
    <property type="entry name" value="HTH_LUXR_2"/>
    <property type="match status" value="1"/>
</dbReference>
<evidence type="ECO:0000259" key="5">
    <source>
        <dbReference type="PROSITE" id="PS50043"/>
    </source>
</evidence>
<dbReference type="InterPro" id="IPR036388">
    <property type="entry name" value="WH-like_DNA-bd_sf"/>
</dbReference>
<dbReference type="SMART" id="SM00421">
    <property type="entry name" value="HTH_LUXR"/>
    <property type="match status" value="1"/>
</dbReference>
<dbReference type="InterPro" id="IPR011990">
    <property type="entry name" value="TPR-like_helical_dom_sf"/>
</dbReference>
<evidence type="ECO:0000256" key="4">
    <source>
        <dbReference type="SAM" id="MobiDB-lite"/>
    </source>
</evidence>
<dbReference type="Gene3D" id="1.25.40.10">
    <property type="entry name" value="Tetratricopeptide repeat domain"/>
    <property type="match status" value="1"/>
</dbReference>
<dbReference type="AlphaFoldDB" id="A0A455SRY3"/>
<dbReference type="Gene3D" id="1.10.10.10">
    <property type="entry name" value="Winged helix-like DNA-binding domain superfamily/Winged helix DNA-binding domain"/>
    <property type="match status" value="1"/>
</dbReference>
<dbReference type="InterPro" id="IPR059106">
    <property type="entry name" value="WHD_MalT"/>
</dbReference>
<dbReference type="InterPro" id="IPR027417">
    <property type="entry name" value="P-loop_NTPase"/>
</dbReference>
<feature type="domain" description="HTH luxR-type" evidence="5">
    <location>
        <begin position="976"/>
        <end position="1041"/>
    </location>
</feature>
<dbReference type="PANTHER" id="PTHR44688:SF25">
    <property type="entry name" value="HTH LUXR-TYPE DOMAIN-CONTAINING PROTEIN"/>
    <property type="match status" value="1"/>
</dbReference>
<evidence type="ECO:0000256" key="1">
    <source>
        <dbReference type="ARBA" id="ARBA00023015"/>
    </source>
</evidence>
<gene>
    <name evidence="6" type="ORF">KTC_26750</name>
</gene>
<reference evidence="6" key="1">
    <citation type="submission" date="2018-12" db="EMBL/GenBank/DDBJ databases">
        <title>Novel natural products biosynthetic potential of the class Ktedonobacteria.</title>
        <authorList>
            <person name="Zheng Y."/>
            <person name="Saitou A."/>
            <person name="Wang C.M."/>
            <person name="Toyoda A."/>
            <person name="Minakuchi Y."/>
            <person name="Sekiguchi Y."/>
            <person name="Ueda K."/>
            <person name="Takano H."/>
            <person name="Sakai Y."/>
            <person name="Yokota A."/>
            <person name="Yabe S."/>
        </authorList>
    </citation>
    <scope>NUCLEOTIDE SEQUENCE</scope>
    <source>
        <strain evidence="6">COM3</strain>
    </source>
</reference>
<dbReference type="GO" id="GO:0003677">
    <property type="term" value="F:DNA binding"/>
    <property type="evidence" value="ECO:0007669"/>
    <property type="project" value="UniProtKB-KW"/>
</dbReference>
<sequence>MPKPSIYVLLWSGTGDTYDLFTHGQLSLHFTRDDEEAWRGWLADQTSFSFQGQYGRLSLLKEPRARGESYWYAYHYTPQKSSKRYVGRTAAVTIARLEQIAQSFQPSPKQKTPRATPRDDRKAAASHRAQAEPVPGMPLLTSRLRPPKLPPSIIERSRLLDQLDVGRRHQLTLLQAPAGFGKTTLVGQWVALRMADPHFPAVAWVSLEPEDTDPVQFWRYVLTACQSFQPDLGLTALAQLAGSQQPSLITLLTHWLNELDNLPGEYLLILDDYHVINEPDIHTSLTFFIEHLPSSLHLIVISRSDPPLSLARWHARGGIQKIKALDLRFSPEETAVFLEQELTRPLSEQMVQRLTAHLEGWPVGLRLLLLTLQGHANPQEIERHLTDLAGHQNLLLDYFVNEVLISQPESVQRFLLQTSMLSRLTGSLCDEVLERQESETLLTAIERAGLFLTTLDMGRQWYRYHALFAEAMYAEARKQLGETVLRDVSLKASQWYEQRGFLSDAIEAALKAEAFEHAAGLIERFLLPQSWRNEYHTLRRWLARLPEELLRTHPNLSLVYAMALYFTSDRSASQTRQSMQRPLQIAEQGLEGTSNQNKRGAALVLRAHLSFFHGDFLHAFHLARLALTLLPKEDRQWRAPTLTLIALEEALSGQVIKARETALQARLLCEEVESLPATLMATLALAEASFGKGELHQAARYYSQVLVRGAERQDLVQLQLTRETGVKESFYERQALYGLAQLSYEWNDLDATSQYLQKAGELGRSPAEEVHLLAGGILLLARLCYARGETQQALEALAECEALVHSRQFLREVRACQARIELALGNLSPVEHWSVTYMQQNDDLPFIRREEEALLFIRFQLAQGKGNDALHLLAPWKATAEAQGRGRSLLEILLLEALAHFKQKDISRATLTLKEALALAQPEDYQRLFLDEGEAMENLLKTALSSIRETALVAYGRKLLLAFGRPRRQEEPHSAQNSFVELLSPQELRVLRLLVQRRSNPEIARELVVSLNTIKTQIRSIYRKLGVNTRQEACDIAHQYRLL</sequence>
<dbReference type="SUPFAM" id="SSF46894">
    <property type="entry name" value="C-terminal effector domain of the bipartite response regulators"/>
    <property type="match status" value="1"/>
</dbReference>
<evidence type="ECO:0000313" key="6">
    <source>
        <dbReference type="EMBL" id="BBH87924.1"/>
    </source>
</evidence>
<proteinExistence type="predicted"/>
<protein>
    <submittedName>
        <fullName evidence="6">LuxR family transcriptional regulator</fullName>
    </submittedName>
</protein>
<dbReference type="CDD" id="cd06170">
    <property type="entry name" value="LuxR_C_like"/>
    <property type="match status" value="1"/>
</dbReference>
<dbReference type="Gene3D" id="3.40.50.300">
    <property type="entry name" value="P-loop containing nucleotide triphosphate hydrolases"/>
    <property type="match status" value="1"/>
</dbReference>
<dbReference type="InterPro" id="IPR000792">
    <property type="entry name" value="Tscrpt_reg_LuxR_C"/>
</dbReference>
<dbReference type="InterPro" id="IPR016032">
    <property type="entry name" value="Sig_transdc_resp-reg_C-effctor"/>
</dbReference>
<keyword evidence="1" id="KW-0805">Transcription regulation</keyword>
<evidence type="ECO:0000256" key="3">
    <source>
        <dbReference type="ARBA" id="ARBA00023163"/>
    </source>
</evidence>
<feature type="region of interest" description="Disordered" evidence="4">
    <location>
        <begin position="102"/>
        <end position="142"/>
    </location>
</feature>
<dbReference type="InterPro" id="IPR041617">
    <property type="entry name" value="TPR_MalT"/>
</dbReference>
<dbReference type="GO" id="GO:0006355">
    <property type="term" value="P:regulation of DNA-templated transcription"/>
    <property type="evidence" value="ECO:0007669"/>
    <property type="project" value="InterPro"/>
</dbReference>
<accession>A0A455SRY3</accession>
<dbReference type="Pfam" id="PF17874">
    <property type="entry name" value="TPR_MalT"/>
    <property type="match status" value="1"/>
</dbReference>
<evidence type="ECO:0000256" key="2">
    <source>
        <dbReference type="ARBA" id="ARBA00023125"/>
    </source>
</evidence>
<dbReference type="SUPFAM" id="SSF48452">
    <property type="entry name" value="TPR-like"/>
    <property type="match status" value="1"/>
</dbReference>
<organism evidence="6">
    <name type="scientific">Thermosporothrix sp. COM3</name>
    <dbReference type="NCBI Taxonomy" id="2490863"/>
    <lineage>
        <taxon>Bacteria</taxon>
        <taxon>Bacillati</taxon>
        <taxon>Chloroflexota</taxon>
        <taxon>Ktedonobacteria</taxon>
        <taxon>Ktedonobacterales</taxon>
        <taxon>Thermosporotrichaceae</taxon>
        <taxon>Thermosporothrix</taxon>
    </lineage>
</organism>
<keyword evidence="2" id="KW-0238">DNA-binding</keyword>
<dbReference type="Pfam" id="PF00196">
    <property type="entry name" value="GerE"/>
    <property type="match status" value="1"/>
</dbReference>
<dbReference type="PANTHER" id="PTHR44688">
    <property type="entry name" value="DNA-BINDING TRANSCRIPTIONAL ACTIVATOR DEVR_DOSR"/>
    <property type="match status" value="1"/>
</dbReference>
<name>A0A455SRY3_9CHLR</name>
<dbReference type="Pfam" id="PF25873">
    <property type="entry name" value="WHD_MalT"/>
    <property type="match status" value="1"/>
</dbReference>